<dbReference type="Pfam" id="PF07732">
    <property type="entry name" value="Cu-oxidase_3"/>
    <property type="match status" value="1"/>
</dbReference>
<dbReference type="SUPFAM" id="SSF49503">
    <property type="entry name" value="Cupredoxins"/>
    <property type="match status" value="3"/>
</dbReference>
<dbReference type="RefSeq" id="WP_187224324.1">
    <property type="nucleotide sequence ID" value="NZ_JABVED010000026.1"/>
</dbReference>
<evidence type="ECO:0000256" key="2">
    <source>
        <dbReference type="ARBA" id="ARBA00022723"/>
    </source>
</evidence>
<protein>
    <submittedName>
        <fullName evidence="7">Multicopper oxidase family protein</fullName>
    </submittedName>
</protein>
<evidence type="ECO:0000256" key="3">
    <source>
        <dbReference type="ARBA" id="ARBA00023002"/>
    </source>
</evidence>
<dbReference type="Proteomes" id="UP000734823">
    <property type="component" value="Unassembled WGS sequence"/>
</dbReference>
<dbReference type="PANTHER" id="PTHR48267">
    <property type="entry name" value="CUPREDOXIN SUPERFAMILY PROTEIN"/>
    <property type="match status" value="1"/>
</dbReference>
<dbReference type="EMBL" id="JABVED010000026">
    <property type="protein sequence ID" value="MBC6451246.1"/>
    <property type="molecule type" value="Genomic_DNA"/>
</dbReference>
<keyword evidence="8" id="KW-1185">Reference proteome</keyword>
<dbReference type="InterPro" id="IPR002355">
    <property type="entry name" value="Cu_oxidase_Cu_BS"/>
</dbReference>
<keyword evidence="2" id="KW-0479">Metal-binding</keyword>
<evidence type="ECO:0000256" key="1">
    <source>
        <dbReference type="ARBA" id="ARBA00010609"/>
    </source>
</evidence>
<dbReference type="InterPro" id="IPR011706">
    <property type="entry name" value="Cu-oxidase_C"/>
</dbReference>
<sequence>MLDRRKLLGIGGAAGATLLVSPMWIGNAAPGVGHHGPGRNAGPRAARTGMTSPAFTPFAARMPESRVLAPVTRTSDTDIYQLSVRAKTIEILPGYQTPVLTYGGDFPGPTIRARAGRRVKLNLRNQLPQDVNVHLHGGHVSAANDGYPTDLIPSSAGRVYEYPNTQQGATLWYHDHSHGTEAEHVYRGLHGLYVIDDPGENHLGLPCGRYDVPITLRDAQFDDTGAFVWGVHPGERDVTLVNGKPVPHYPVARRKYRFRFANAATERVFQLDLGGAEMIQIGSDGGLLPAPIQRTEITLGSAERMDIVIDFARYPLGAKLVLNDPRGPVMRFDVTREAFDNSRVPDTLRALPVMPPATVDRHVSMTFDLSSEVPLGLMDGKPFDHNRVDMRIKRGASEIWSLYNGDTEFGITHTFHMHLVQFTVLDRDGKPPTLDDAGRKDTVFVAPGETVRVQAHFDSEFLGKYMYHCHYMEHSSLGMMAQMEIVP</sequence>
<evidence type="ECO:0000313" key="8">
    <source>
        <dbReference type="Proteomes" id="UP000734823"/>
    </source>
</evidence>
<keyword evidence="3" id="KW-0560">Oxidoreductase</keyword>
<evidence type="ECO:0000259" key="6">
    <source>
        <dbReference type="Pfam" id="PF07732"/>
    </source>
</evidence>
<evidence type="ECO:0000259" key="5">
    <source>
        <dbReference type="Pfam" id="PF07731"/>
    </source>
</evidence>
<name>A0ABR7LEU8_9PSEU</name>
<evidence type="ECO:0000313" key="7">
    <source>
        <dbReference type="EMBL" id="MBC6451246.1"/>
    </source>
</evidence>
<dbReference type="CDD" id="cd13890">
    <property type="entry name" value="CuRO_3_CueO_FtsP"/>
    <property type="match status" value="1"/>
</dbReference>
<dbReference type="InterPro" id="IPR001117">
    <property type="entry name" value="Cu-oxidase_2nd"/>
</dbReference>
<feature type="domain" description="Plastocyanin-like" evidence="6">
    <location>
        <begin position="84"/>
        <end position="198"/>
    </location>
</feature>
<gene>
    <name evidence="7" type="ORF">GPZ80_29210</name>
</gene>
<comment type="similarity">
    <text evidence="1">Belongs to the multicopper oxidase family.</text>
</comment>
<feature type="domain" description="Plastocyanin-like" evidence="5">
    <location>
        <begin position="373"/>
        <end position="485"/>
    </location>
</feature>
<evidence type="ECO:0000259" key="4">
    <source>
        <dbReference type="Pfam" id="PF00394"/>
    </source>
</evidence>
<feature type="domain" description="Plastocyanin-like" evidence="4">
    <location>
        <begin position="233"/>
        <end position="312"/>
    </location>
</feature>
<organism evidence="7 8">
    <name type="scientific">Actinokineospora xionganensis</name>
    <dbReference type="NCBI Taxonomy" id="2684470"/>
    <lineage>
        <taxon>Bacteria</taxon>
        <taxon>Bacillati</taxon>
        <taxon>Actinomycetota</taxon>
        <taxon>Actinomycetes</taxon>
        <taxon>Pseudonocardiales</taxon>
        <taxon>Pseudonocardiaceae</taxon>
        <taxon>Actinokineospora</taxon>
    </lineage>
</organism>
<accession>A0ABR7LEU8</accession>
<dbReference type="InterPro" id="IPR008972">
    <property type="entry name" value="Cupredoxin"/>
</dbReference>
<dbReference type="Pfam" id="PF07731">
    <property type="entry name" value="Cu-oxidase_2"/>
    <property type="match status" value="1"/>
</dbReference>
<comment type="caution">
    <text evidence="7">The sequence shown here is derived from an EMBL/GenBank/DDBJ whole genome shotgun (WGS) entry which is preliminary data.</text>
</comment>
<dbReference type="InterPro" id="IPR011707">
    <property type="entry name" value="Cu-oxidase-like_N"/>
</dbReference>
<proteinExistence type="inferred from homology"/>
<dbReference type="InterPro" id="IPR045087">
    <property type="entry name" value="Cu-oxidase_fam"/>
</dbReference>
<reference evidence="7 8" key="1">
    <citation type="submission" date="2020-06" db="EMBL/GenBank/DDBJ databases">
        <title>Actinokineospora xiongansis sp. nov., isolated from soil of Baiyangdian.</title>
        <authorList>
            <person name="Zhang X."/>
        </authorList>
    </citation>
    <scope>NUCLEOTIDE SEQUENCE [LARGE SCALE GENOMIC DNA]</scope>
    <source>
        <strain evidence="7 8">HBU206404</strain>
    </source>
</reference>
<dbReference type="Gene3D" id="2.60.40.420">
    <property type="entry name" value="Cupredoxins - blue copper proteins"/>
    <property type="match status" value="3"/>
</dbReference>
<dbReference type="PROSITE" id="PS00080">
    <property type="entry name" value="MULTICOPPER_OXIDASE2"/>
    <property type="match status" value="1"/>
</dbReference>
<dbReference type="PANTHER" id="PTHR48267:SF1">
    <property type="entry name" value="BILIRUBIN OXIDASE"/>
    <property type="match status" value="1"/>
</dbReference>
<dbReference type="Pfam" id="PF00394">
    <property type="entry name" value="Cu-oxidase"/>
    <property type="match status" value="1"/>
</dbReference>